<dbReference type="RefSeq" id="WP_093753288.1">
    <property type="nucleotide sequence ID" value="NZ_BSYN01000003.1"/>
</dbReference>
<dbReference type="InterPro" id="IPR006225">
    <property type="entry name" value="PsdUridine_synth_RluC/D"/>
</dbReference>
<dbReference type="GO" id="GO:0000455">
    <property type="term" value="P:enzyme-directed rRNA pseudouridine synthesis"/>
    <property type="evidence" value="ECO:0007669"/>
    <property type="project" value="TreeGrafter"/>
</dbReference>
<comment type="catalytic activity">
    <reaction evidence="1 6">
        <text>a uridine in RNA = a pseudouridine in RNA</text>
        <dbReference type="Rhea" id="RHEA:48348"/>
        <dbReference type="Rhea" id="RHEA-COMP:12068"/>
        <dbReference type="Rhea" id="RHEA-COMP:12069"/>
        <dbReference type="ChEBI" id="CHEBI:65314"/>
        <dbReference type="ChEBI" id="CHEBI:65315"/>
    </reaction>
</comment>
<dbReference type="CDD" id="cd02869">
    <property type="entry name" value="PseudoU_synth_RluA_like"/>
    <property type="match status" value="1"/>
</dbReference>
<accession>A0A1H3A6Z6</accession>
<keyword evidence="3 6" id="KW-0413">Isomerase</keyword>
<sequence>MKLFENNEDIIVYNVEKEGISLEEFLFNKEISGRYFRKLYKGKNICVNGEFRMKDYLLKEGDIVSIRLEEEENNISPEPIPLEIIYEDLDLLVINKQPFLVVHPTKGHQTNTISNGISHYFMTKGINRKIRFINRLDMDTSGILLIAKSPFAHQQMALQFENNQVEKRYLVVVSGLVKKDEGTIDLPIGREEEKSIKRIVTSKGKQAITKYKVIERYKDASLLDVQILTGRSHQIRVHLNHIGHPIIGDTLYYKTSEYIKRQALHSYYIKAKLPRSKEEIELKASMPQDIKNLIDVLKSS</sequence>
<dbReference type="GO" id="GO:0009982">
    <property type="term" value="F:pseudouridine synthase activity"/>
    <property type="evidence" value="ECO:0007669"/>
    <property type="project" value="InterPro"/>
</dbReference>
<feature type="domain" description="Pseudouridine synthase RsuA/RluA-like" evidence="7">
    <location>
        <begin position="90"/>
        <end position="241"/>
    </location>
</feature>
<dbReference type="GO" id="GO:0140098">
    <property type="term" value="F:catalytic activity, acting on RNA"/>
    <property type="evidence" value="ECO:0007669"/>
    <property type="project" value="UniProtKB-ARBA"/>
</dbReference>
<name>A0A1H3A6Z6_9FIRM</name>
<evidence type="ECO:0000256" key="5">
    <source>
        <dbReference type="PROSITE-ProRule" id="PRU00182"/>
    </source>
</evidence>
<dbReference type="InterPro" id="IPR006145">
    <property type="entry name" value="PsdUridine_synth_RsuA/RluA"/>
</dbReference>
<evidence type="ECO:0000256" key="2">
    <source>
        <dbReference type="ARBA" id="ARBA00010876"/>
    </source>
</evidence>
<dbReference type="EC" id="5.4.99.-" evidence="6"/>
<evidence type="ECO:0000313" key="8">
    <source>
        <dbReference type="EMBL" id="SDX25520.1"/>
    </source>
</evidence>
<dbReference type="PANTHER" id="PTHR21600">
    <property type="entry name" value="MITOCHONDRIAL RNA PSEUDOURIDINE SYNTHASE"/>
    <property type="match status" value="1"/>
</dbReference>
<protein>
    <recommendedName>
        <fullName evidence="6">Pseudouridine synthase</fullName>
        <ecNumber evidence="6">5.4.99.-</ecNumber>
    </recommendedName>
</protein>
<dbReference type="NCBIfam" id="TIGR00005">
    <property type="entry name" value="rluA_subfam"/>
    <property type="match status" value="1"/>
</dbReference>
<evidence type="ECO:0000259" key="7">
    <source>
        <dbReference type="Pfam" id="PF00849"/>
    </source>
</evidence>
<dbReference type="Pfam" id="PF00849">
    <property type="entry name" value="PseudoU_synth_2"/>
    <property type="match status" value="1"/>
</dbReference>
<evidence type="ECO:0000313" key="9">
    <source>
        <dbReference type="Proteomes" id="UP000198828"/>
    </source>
</evidence>
<dbReference type="PROSITE" id="PS50889">
    <property type="entry name" value="S4"/>
    <property type="match status" value="1"/>
</dbReference>
<dbReference type="AlphaFoldDB" id="A0A1H3A6Z6"/>
<comment type="similarity">
    <text evidence="2 6">Belongs to the pseudouridine synthase RluA family.</text>
</comment>
<proteinExistence type="inferred from homology"/>
<organism evidence="8 9">
    <name type="scientific">Tepidimicrobium xylanilyticum</name>
    <dbReference type="NCBI Taxonomy" id="1123352"/>
    <lineage>
        <taxon>Bacteria</taxon>
        <taxon>Bacillati</taxon>
        <taxon>Bacillota</taxon>
        <taxon>Tissierellia</taxon>
        <taxon>Tissierellales</taxon>
        <taxon>Tepidimicrobiaceae</taxon>
        <taxon>Tepidimicrobium</taxon>
    </lineage>
</organism>
<dbReference type="PROSITE" id="PS01129">
    <property type="entry name" value="PSI_RLU"/>
    <property type="match status" value="1"/>
</dbReference>
<dbReference type="Gene3D" id="3.30.2350.10">
    <property type="entry name" value="Pseudouridine synthase"/>
    <property type="match status" value="1"/>
</dbReference>
<dbReference type="PANTHER" id="PTHR21600:SF44">
    <property type="entry name" value="RIBOSOMAL LARGE SUBUNIT PSEUDOURIDINE SYNTHASE D"/>
    <property type="match status" value="1"/>
</dbReference>
<keyword evidence="9" id="KW-1185">Reference proteome</keyword>
<dbReference type="OrthoDB" id="9807829at2"/>
<evidence type="ECO:0000256" key="6">
    <source>
        <dbReference type="RuleBase" id="RU362028"/>
    </source>
</evidence>
<evidence type="ECO:0000256" key="4">
    <source>
        <dbReference type="PIRSR" id="PIRSR606225-1"/>
    </source>
</evidence>
<reference evidence="8 9" key="1">
    <citation type="submission" date="2016-10" db="EMBL/GenBank/DDBJ databases">
        <authorList>
            <person name="de Groot N.N."/>
        </authorList>
    </citation>
    <scope>NUCLEOTIDE SEQUENCE [LARGE SCALE GENOMIC DNA]</scope>
    <source>
        <strain evidence="8 9">DSM 23310</strain>
    </source>
</reference>
<dbReference type="SUPFAM" id="SSF55120">
    <property type="entry name" value="Pseudouridine synthase"/>
    <property type="match status" value="1"/>
</dbReference>
<evidence type="ECO:0000256" key="3">
    <source>
        <dbReference type="ARBA" id="ARBA00023235"/>
    </source>
</evidence>
<dbReference type="InterPro" id="IPR020103">
    <property type="entry name" value="PsdUridine_synth_cat_dom_sf"/>
</dbReference>
<evidence type="ECO:0000256" key="1">
    <source>
        <dbReference type="ARBA" id="ARBA00000073"/>
    </source>
</evidence>
<dbReference type="GO" id="GO:0003723">
    <property type="term" value="F:RNA binding"/>
    <property type="evidence" value="ECO:0007669"/>
    <property type="project" value="UniProtKB-KW"/>
</dbReference>
<feature type="active site" evidence="4">
    <location>
        <position position="137"/>
    </location>
</feature>
<keyword evidence="5" id="KW-0694">RNA-binding</keyword>
<dbReference type="EMBL" id="FNNG01000008">
    <property type="protein sequence ID" value="SDX25520.1"/>
    <property type="molecule type" value="Genomic_DNA"/>
</dbReference>
<dbReference type="InterPro" id="IPR006224">
    <property type="entry name" value="PsdUridine_synth_RluA-like_CS"/>
</dbReference>
<gene>
    <name evidence="8" type="ORF">SAMN05660923_02006</name>
</gene>
<comment type="function">
    <text evidence="6">Responsible for synthesis of pseudouridine from uracil.</text>
</comment>
<dbReference type="InterPro" id="IPR050188">
    <property type="entry name" value="RluA_PseudoU_synthase"/>
</dbReference>
<dbReference type="Proteomes" id="UP000198828">
    <property type="component" value="Unassembled WGS sequence"/>
</dbReference>